<keyword evidence="5 11" id="KW-0812">Transmembrane</keyword>
<dbReference type="Pfam" id="PF07690">
    <property type="entry name" value="MFS_1"/>
    <property type="match status" value="1"/>
</dbReference>
<gene>
    <name evidence="13" type="ORF">TCAL_06762</name>
</gene>
<dbReference type="OMA" id="WRIQIFA"/>
<feature type="region of interest" description="Disordered" evidence="10">
    <location>
        <begin position="237"/>
        <end position="266"/>
    </location>
</feature>
<dbReference type="PIRSF" id="PIRSF002808">
    <property type="entry name" value="Hexose_phosphate_transp"/>
    <property type="match status" value="1"/>
</dbReference>
<proteinExistence type="inferred from homology"/>
<organism evidence="13 14">
    <name type="scientific">Tigriopus californicus</name>
    <name type="common">Marine copepod</name>
    <dbReference type="NCBI Taxonomy" id="6832"/>
    <lineage>
        <taxon>Eukaryota</taxon>
        <taxon>Metazoa</taxon>
        <taxon>Ecdysozoa</taxon>
        <taxon>Arthropoda</taxon>
        <taxon>Crustacea</taxon>
        <taxon>Multicrustacea</taxon>
        <taxon>Hexanauplia</taxon>
        <taxon>Copepoda</taxon>
        <taxon>Harpacticoida</taxon>
        <taxon>Harpacticidae</taxon>
        <taxon>Tigriopus</taxon>
    </lineage>
</organism>
<dbReference type="InterPro" id="IPR036259">
    <property type="entry name" value="MFS_trans_sf"/>
</dbReference>
<dbReference type="Gene3D" id="1.20.1250.20">
    <property type="entry name" value="MFS general substrate transporter like domains"/>
    <property type="match status" value="2"/>
</dbReference>
<feature type="transmembrane region" description="Helical" evidence="11">
    <location>
        <begin position="440"/>
        <end position="461"/>
    </location>
</feature>
<feature type="domain" description="Major facilitator superfamily (MFS) profile" evidence="12">
    <location>
        <begin position="299"/>
        <end position="515"/>
    </location>
</feature>
<accession>A0A553PKI8</accession>
<sequence>MLVDNAGCPRVVRWIQPWVCPIAPAARLQSYKFFILFLTYVAYTCYHMSRKPISVVKTILLNCTESAGEKGNCTSFIDQMNGQEERDAKRIEGLLDTSFLFSYAFFMFISGFVAERVDLRYFLSTGMMLCGLFTMAFGLGKYWEIHSFYYYLTIQNHVHFHRGSPLLVPIFNTQVTCSRLRLCTVGVYVETDWAMSFILPGMIIGSVGFIFWFILVPKPEYVGLDVDSSRNYAGLTSVPTSGPGSDTAYHEQPRSGETTPLLGDSDDNANIVDPNEIEANLQEHHSSPITFWGALKIPGVAEFALCLFFAKLVSYTFLFWLPTFIKENGKYITSENAAYLSTLFDIGGILGGIIAGLASDYTGKSATTCAVMLVLAIPMLFTYEWFGSICPINWHVSNGCFSTNVVMLLMVGLLVNGPYALITTAVSAELGTHPSLRGSSMALATVTSIIDGTGSIGAAIGPYMAGAIPELKYVFYMLMGADVLALILLSRLVLREISQYFNSRHQGTVQHHRFS</sequence>
<evidence type="ECO:0000256" key="9">
    <source>
        <dbReference type="ARBA" id="ARBA00042039"/>
    </source>
</evidence>
<protein>
    <recommendedName>
        <fullName evidence="8">Sugar phosphate exchanger 3</fullName>
    </recommendedName>
    <alternativeName>
        <fullName evidence="9">Solute carrier family 37 member 3</fullName>
    </alternativeName>
</protein>
<keyword evidence="7 11" id="KW-0472">Membrane</keyword>
<dbReference type="InterPro" id="IPR000849">
    <property type="entry name" value="Sugar_P_transporter"/>
</dbReference>
<feature type="transmembrane region" description="Helical" evidence="11">
    <location>
        <begin position="337"/>
        <end position="358"/>
    </location>
</feature>
<dbReference type="GO" id="GO:0022857">
    <property type="term" value="F:transmembrane transporter activity"/>
    <property type="evidence" value="ECO:0007669"/>
    <property type="project" value="InterPro"/>
</dbReference>
<feature type="transmembrane region" description="Helical" evidence="11">
    <location>
        <begin position="193"/>
        <end position="215"/>
    </location>
</feature>
<evidence type="ECO:0000259" key="12">
    <source>
        <dbReference type="PROSITE" id="PS50850"/>
    </source>
</evidence>
<feature type="transmembrane region" description="Helical" evidence="11">
    <location>
        <begin position="406"/>
        <end position="428"/>
    </location>
</feature>
<keyword evidence="6 11" id="KW-1133">Transmembrane helix</keyword>
<evidence type="ECO:0000256" key="10">
    <source>
        <dbReference type="SAM" id="MobiDB-lite"/>
    </source>
</evidence>
<evidence type="ECO:0000256" key="3">
    <source>
        <dbReference type="ARBA" id="ARBA00022448"/>
    </source>
</evidence>
<evidence type="ECO:0000256" key="4">
    <source>
        <dbReference type="ARBA" id="ARBA00022597"/>
    </source>
</evidence>
<dbReference type="PANTHER" id="PTHR43184">
    <property type="entry name" value="MAJOR FACILITATOR SUPERFAMILY TRANSPORTER 16, ISOFORM B"/>
    <property type="match status" value="1"/>
</dbReference>
<evidence type="ECO:0000256" key="11">
    <source>
        <dbReference type="SAM" id="Phobius"/>
    </source>
</evidence>
<comment type="subcellular location">
    <subcellularLocation>
        <location evidence="1">Membrane</location>
        <topology evidence="1">Multi-pass membrane protein</topology>
    </subcellularLocation>
</comment>
<keyword evidence="4" id="KW-0762">Sugar transport</keyword>
<feature type="transmembrane region" description="Helical" evidence="11">
    <location>
        <begin position="365"/>
        <end position="386"/>
    </location>
</feature>
<reference evidence="13 14" key="1">
    <citation type="journal article" date="2018" name="Nat. Ecol. Evol.">
        <title>Genomic signatures of mitonuclear coevolution across populations of Tigriopus californicus.</title>
        <authorList>
            <person name="Barreto F.S."/>
            <person name="Watson E.T."/>
            <person name="Lima T.G."/>
            <person name="Willett C.S."/>
            <person name="Edmands S."/>
            <person name="Li W."/>
            <person name="Burton R.S."/>
        </authorList>
    </citation>
    <scope>NUCLEOTIDE SEQUENCE [LARGE SCALE GENOMIC DNA]</scope>
    <source>
        <strain evidence="13 14">San Diego</strain>
    </source>
</reference>
<evidence type="ECO:0000313" key="14">
    <source>
        <dbReference type="Proteomes" id="UP000318571"/>
    </source>
</evidence>
<keyword evidence="3" id="KW-0813">Transport</keyword>
<evidence type="ECO:0000256" key="6">
    <source>
        <dbReference type="ARBA" id="ARBA00022989"/>
    </source>
</evidence>
<dbReference type="InterPro" id="IPR011701">
    <property type="entry name" value="MFS"/>
</dbReference>
<dbReference type="InterPro" id="IPR020846">
    <property type="entry name" value="MFS_dom"/>
</dbReference>
<evidence type="ECO:0000256" key="8">
    <source>
        <dbReference type="ARBA" id="ARBA00041091"/>
    </source>
</evidence>
<feature type="transmembrane region" description="Helical" evidence="11">
    <location>
        <begin position="473"/>
        <end position="494"/>
    </location>
</feature>
<dbReference type="PANTHER" id="PTHR43184:SF12">
    <property type="entry name" value="SUGAR PHOSPHATE EXCHANGER 3"/>
    <property type="match status" value="1"/>
</dbReference>
<comment type="caution">
    <text evidence="13">The sequence shown here is derived from an EMBL/GenBank/DDBJ whole genome shotgun (WGS) entry which is preliminary data.</text>
</comment>
<evidence type="ECO:0000313" key="13">
    <source>
        <dbReference type="EMBL" id="TRY78198.1"/>
    </source>
</evidence>
<feature type="transmembrane region" description="Helical" evidence="11">
    <location>
        <begin position="97"/>
        <end position="114"/>
    </location>
</feature>
<feature type="transmembrane region" description="Helical" evidence="11">
    <location>
        <begin position="303"/>
        <end position="325"/>
    </location>
</feature>
<dbReference type="GO" id="GO:0016020">
    <property type="term" value="C:membrane"/>
    <property type="evidence" value="ECO:0007669"/>
    <property type="project" value="UniProtKB-SubCell"/>
</dbReference>
<evidence type="ECO:0000256" key="7">
    <source>
        <dbReference type="ARBA" id="ARBA00023136"/>
    </source>
</evidence>
<feature type="transmembrane region" description="Helical" evidence="11">
    <location>
        <begin position="31"/>
        <end position="49"/>
    </location>
</feature>
<name>A0A553PKI8_TIGCA</name>
<dbReference type="Proteomes" id="UP000318571">
    <property type="component" value="Chromosome 11"/>
</dbReference>
<evidence type="ECO:0000256" key="5">
    <source>
        <dbReference type="ARBA" id="ARBA00022692"/>
    </source>
</evidence>
<dbReference type="AlphaFoldDB" id="A0A553PKI8"/>
<dbReference type="PROSITE" id="PS50850">
    <property type="entry name" value="MFS"/>
    <property type="match status" value="1"/>
</dbReference>
<feature type="transmembrane region" description="Helical" evidence="11">
    <location>
        <begin position="121"/>
        <end position="143"/>
    </location>
</feature>
<dbReference type="EMBL" id="VCGU01000003">
    <property type="protein sequence ID" value="TRY78198.1"/>
    <property type="molecule type" value="Genomic_DNA"/>
</dbReference>
<dbReference type="SUPFAM" id="SSF103473">
    <property type="entry name" value="MFS general substrate transporter"/>
    <property type="match status" value="1"/>
</dbReference>
<evidence type="ECO:0000256" key="2">
    <source>
        <dbReference type="ARBA" id="ARBA00009598"/>
    </source>
</evidence>
<comment type="similarity">
    <text evidence="2">Belongs to the major facilitator superfamily. Organophosphate:Pi antiporter (OPA) (TC 2.A.1.4) family.</text>
</comment>
<keyword evidence="14" id="KW-1185">Reference proteome</keyword>
<dbReference type="STRING" id="6832.A0A553PKI8"/>
<evidence type="ECO:0000256" key="1">
    <source>
        <dbReference type="ARBA" id="ARBA00004141"/>
    </source>
</evidence>